<comment type="caution">
    <text evidence="2">The sequence shown here is derived from an EMBL/GenBank/DDBJ whole genome shotgun (WGS) entry which is preliminary data.</text>
</comment>
<organism evidence="2 3">
    <name type="scientific">Clostridium tarantellae</name>
    <dbReference type="NCBI Taxonomy" id="39493"/>
    <lineage>
        <taxon>Bacteria</taxon>
        <taxon>Bacillati</taxon>
        <taxon>Bacillota</taxon>
        <taxon>Clostridia</taxon>
        <taxon>Eubacteriales</taxon>
        <taxon>Clostridiaceae</taxon>
        <taxon>Clostridium</taxon>
    </lineage>
</organism>
<proteinExistence type="predicted"/>
<accession>A0A6I1MQ27</accession>
<dbReference type="InterPro" id="IPR028098">
    <property type="entry name" value="Glyco_trans_4-like_N"/>
</dbReference>
<feature type="domain" description="Glycosyltransferase subfamily 4-like N-terminal" evidence="1">
    <location>
        <begin position="100"/>
        <end position="230"/>
    </location>
</feature>
<dbReference type="RefSeq" id="WP_152890536.1">
    <property type="nucleotide sequence ID" value="NZ_WHJC01000174.1"/>
</dbReference>
<dbReference type="OrthoDB" id="9794575at2"/>
<reference evidence="2 3" key="1">
    <citation type="submission" date="2019-10" db="EMBL/GenBank/DDBJ databases">
        <title>The Genome Sequence of Clostridium tarantellae Isolated from Fish Brain.</title>
        <authorList>
            <person name="Bano L."/>
            <person name="Kiel M."/>
            <person name="Sales G."/>
            <person name="Doxey A.C."/>
            <person name="Mansfield M.J."/>
            <person name="Schiavone M."/>
            <person name="Rossetto O."/>
            <person name="Pirazzini M."/>
            <person name="Dobrindt U."/>
            <person name="Montecucco C."/>
        </authorList>
    </citation>
    <scope>NUCLEOTIDE SEQUENCE [LARGE SCALE GENOMIC DNA]</scope>
    <source>
        <strain evidence="2 3">DSM 3997</strain>
    </source>
</reference>
<dbReference type="AlphaFoldDB" id="A0A6I1MQ27"/>
<dbReference type="Proteomes" id="UP000430345">
    <property type="component" value="Unassembled WGS sequence"/>
</dbReference>
<dbReference type="GO" id="GO:0016740">
    <property type="term" value="F:transferase activity"/>
    <property type="evidence" value="ECO:0007669"/>
    <property type="project" value="UniProtKB-KW"/>
</dbReference>
<dbReference type="Gene3D" id="3.40.50.2000">
    <property type="entry name" value="Glycogen Phosphorylase B"/>
    <property type="match status" value="1"/>
</dbReference>
<keyword evidence="3" id="KW-1185">Reference proteome</keyword>
<protein>
    <submittedName>
        <fullName evidence="2">Glycosyltransferase</fullName>
    </submittedName>
</protein>
<evidence type="ECO:0000313" key="2">
    <source>
        <dbReference type="EMBL" id="MPQ44237.1"/>
    </source>
</evidence>
<name>A0A6I1MQ27_9CLOT</name>
<dbReference type="EMBL" id="WHJC01000174">
    <property type="protein sequence ID" value="MPQ44237.1"/>
    <property type="molecule type" value="Genomic_DNA"/>
</dbReference>
<evidence type="ECO:0000313" key="3">
    <source>
        <dbReference type="Proteomes" id="UP000430345"/>
    </source>
</evidence>
<keyword evidence="2" id="KW-0808">Transferase</keyword>
<gene>
    <name evidence="2" type="ORF">GBZ86_10745</name>
</gene>
<evidence type="ECO:0000259" key="1">
    <source>
        <dbReference type="Pfam" id="PF13439"/>
    </source>
</evidence>
<sequence length="265" mass="31560">MKILFIACYSPMINNSASIETLMYLNNLCSINNNELHLITVDFPKESIYYDKEVYKLLDNRVKVHAISGGKLFEKIMPKKVNKVNNEEIIKTRNNKINLVKKIKNKVVFPDMYYYWSFKAYKYAEELMEKENFHVIFSMHEPPSSHLCALKLKKRFKEVPWILYWSDPWLQDPSRQNIGFLRKIIEGNMERKVVINGDKHIFVTEENRKEFISKYGIKNKNTFIITRGYDKNSYSKIKNYKKPNLLKNDKINIVYTGEIFSKLRD</sequence>
<dbReference type="SUPFAM" id="SSF53756">
    <property type="entry name" value="UDP-Glycosyltransferase/glycogen phosphorylase"/>
    <property type="match status" value="1"/>
</dbReference>
<feature type="non-terminal residue" evidence="2">
    <location>
        <position position="265"/>
    </location>
</feature>
<dbReference type="Pfam" id="PF13439">
    <property type="entry name" value="Glyco_transf_4"/>
    <property type="match status" value="1"/>
</dbReference>